<evidence type="ECO:0000259" key="2">
    <source>
        <dbReference type="Pfam" id="PF08327"/>
    </source>
</evidence>
<organism evidence="3 4">
    <name type="scientific">Lentzea miocenica</name>
    <dbReference type="NCBI Taxonomy" id="3095431"/>
    <lineage>
        <taxon>Bacteria</taxon>
        <taxon>Bacillati</taxon>
        <taxon>Actinomycetota</taxon>
        <taxon>Actinomycetes</taxon>
        <taxon>Pseudonocardiales</taxon>
        <taxon>Pseudonocardiaceae</taxon>
        <taxon>Lentzea</taxon>
    </lineage>
</organism>
<protein>
    <submittedName>
        <fullName evidence="3">SRPBCC domain-containing protein</fullName>
    </submittedName>
</protein>
<evidence type="ECO:0000313" key="3">
    <source>
        <dbReference type="EMBL" id="MDX8033729.1"/>
    </source>
</evidence>
<dbReference type="Proteomes" id="UP001285521">
    <property type="component" value="Unassembled WGS sequence"/>
</dbReference>
<proteinExistence type="inferred from homology"/>
<dbReference type="RefSeq" id="WP_319968751.1">
    <property type="nucleotide sequence ID" value="NZ_JAXAVW010000022.1"/>
</dbReference>
<comment type="similarity">
    <text evidence="1">Belongs to the AHA1 family.</text>
</comment>
<sequence>MSTGTIRVRTTAPTARIYEALTTAEGLRTWLAEHAAVDLEQGTFEFWGRYTPEGERGRQKLLGVDDTSVRFSWFLNGTDHTISLGIEERDGETVIAMTQSPYPAWGEGIGNDDDMAEIIQTFWPLVLANLVEHLEGRPVFGFCDFTTPEQRFETDIAATPAAIIDALTDPEVFARWFGARMEIEPHVGGRWTMGSLETDENAAKILALDEEHFTLDFPQGMVASWELKGSEGRTRLTFVQSGFDTANPPYGPWMGWLSGFADLRRMLELPNWRPMWHSYDIPGLPDGVLTY</sequence>
<reference evidence="3 4" key="2">
    <citation type="submission" date="2023-11" db="EMBL/GenBank/DDBJ databases">
        <authorList>
            <person name="Lara A.C."/>
            <person name="Chronakova A."/>
        </authorList>
    </citation>
    <scope>NUCLEOTIDE SEQUENCE [LARGE SCALE GENOMIC DNA]</scope>
    <source>
        <strain evidence="3 4">BCCO 10_0856</strain>
    </source>
</reference>
<name>A0ABU4T6M8_9PSEU</name>
<comment type="caution">
    <text evidence="3">The sequence shown here is derived from an EMBL/GenBank/DDBJ whole genome shotgun (WGS) entry which is preliminary data.</text>
</comment>
<keyword evidence="4" id="KW-1185">Reference proteome</keyword>
<dbReference type="Pfam" id="PF08327">
    <property type="entry name" value="AHSA1"/>
    <property type="match status" value="2"/>
</dbReference>
<evidence type="ECO:0000256" key="1">
    <source>
        <dbReference type="ARBA" id="ARBA00006817"/>
    </source>
</evidence>
<dbReference type="SUPFAM" id="SSF55961">
    <property type="entry name" value="Bet v1-like"/>
    <property type="match status" value="2"/>
</dbReference>
<dbReference type="InterPro" id="IPR023393">
    <property type="entry name" value="START-like_dom_sf"/>
</dbReference>
<feature type="domain" description="Activator of Hsp90 ATPase homologue 1/2-like C-terminal" evidence="2">
    <location>
        <begin position="12"/>
        <end position="135"/>
    </location>
</feature>
<gene>
    <name evidence="3" type="ORF">SK803_26200</name>
</gene>
<reference evidence="3 4" key="1">
    <citation type="submission" date="2023-11" db="EMBL/GenBank/DDBJ databases">
        <title>Lentzea sokolovensis, sp. nov., Lentzea kristufkii, sp. nov., and Lentzea miocenensis, sp. nov., rare actinobacteria from Sokolov Coal Basin, Miocene lacustrine sediment, Czech Republic.</title>
        <authorList>
            <person name="Lara A."/>
            <person name="Kotroba L."/>
            <person name="Nouioui I."/>
            <person name="Neumann-Schaal M."/>
            <person name="Mast Y."/>
            <person name="Chronakova A."/>
        </authorList>
    </citation>
    <scope>NUCLEOTIDE SEQUENCE [LARGE SCALE GENOMIC DNA]</scope>
    <source>
        <strain evidence="3 4">BCCO 10_0856</strain>
    </source>
</reference>
<accession>A0ABU4T6M8</accession>
<feature type="domain" description="Activator of Hsp90 ATPase homologue 1/2-like C-terminal" evidence="2">
    <location>
        <begin position="158"/>
        <end position="247"/>
    </location>
</feature>
<dbReference type="InterPro" id="IPR013538">
    <property type="entry name" value="ASHA1/2-like_C"/>
</dbReference>
<dbReference type="CDD" id="cd07814">
    <property type="entry name" value="SRPBCC_CalC_Aha1-like"/>
    <property type="match status" value="2"/>
</dbReference>
<dbReference type="EMBL" id="JAXAVW010000022">
    <property type="protein sequence ID" value="MDX8033729.1"/>
    <property type="molecule type" value="Genomic_DNA"/>
</dbReference>
<dbReference type="Gene3D" id="3.30.530.20">
    <property type="match status" value="2"/>
</dbReference>
<evidence type="ECO:0000313" key="4">
    <source>
        <dbReference type="Proteomes" id="UP001285521"/>
    </source>
</evidence>